<feature type="compositionally biased region" description="Low complexity" evidence="2">
    <location>
        <begin position="432"/>
        <end position="451"/>
    </location>
</feature>
<feature type="compositionally biased region" description="Low complexity" evidence="2">
    <location>
        <begin position="349"/>
        <end position="361"/>
    </location>
</feature>
<feature type="compositionally biased region" description="Acidic residues" evidence="2">
    <location>
        <begin position="306"/>
        <end position="321"/>
    </location>
</feature>
<protein>
    <submittedName>
        <fullName evidence="3">Uncharacterized protein</fullName>
    </submittedName>
</protein>
<feature type="region of interest" description="Disordered" evidence="2">
    <location>
        <begin position="129"/>
        <end position="167"/>
    </location>
</feature>
<feature type="compositionally biased region" description="Low complexity" evidence="2">
    <location>
        <begin position="84"/>
        <end position="98"/>
    </location>
</feature>
<feature type="region of interest" description="Disordered" evidence="2">
    <location>
        <begin position="304"/>
        <end position="502"/>
    </location>
</feature>
<feature type="compositionally biased region" description="Basic residues" evidence="2">
    <location>
        <begin position="466"/>
        <end position="480"/>
    </location>
</feature>
<feature type="region of interest" description="Disordered" evidence="2">
    <location>
        <begin position="61"/>
        <end position="108"/>
    </location>
</feature>
<feature type="compositionally biased region" description="Low complexity" evidence="2">
    <location>
        <begin position="481"/>
        <end position="496"/>
    </location>
</feature>
<dbReference type="AlphaFoldDB" id="A0A2N5SP04"/>
<reference evidence="3 4" key="1">
    <citation type="submission" date="2017-11" db="EMBL/GenBank/DDBJ databases">
        <title>De novo assembly and phasing of dikaryotic genomes from two isolates of Puccinia coronata f. sp. avenae, the causal agent of oat crown rust.</title>
        <authorList>
            <person name="Miller M.E."/>
            <person name="Zhang Y."/>
            <person name="Omidvar V."/>
            <person name="Sperschneider J."/>
            <person name="Schwessinger B."/>
            <person name="Raley C."/>
            <person name="Palmer J.M."/>
            <person name="Garnica D."/>
            <person name="Upadhyaya N."/>
            <person name="Rathjen J."/>
            <person name="Taylor J.M."/>
            <person name="Park R.F."/>
            <person name="Dodds P.N."/>
            <person name="Hirsch C.D."/>
            <person name="Kianian S.F."/>
            <person name="Figueroa M."/>
        </authorList>
    </citation>
    <scope>NUCLEOTIDE SEQUENCE [LARGE SCALE GENOMIC DNA]</scope>
    <source>
        <strain evidence="3">12SD80</strain>
    </source>
</reference>
<organism evidence="3 4">
    <name type="scientific">Puccinia coronata f. sp. avenae</name>
    <dbReference type="NCBI Taxonomy" id="200324"/>
    <lineage>
        <taxon>Eukaryota</taxon>
        <taxon>Fungi</taxon>
        <taxon>Dikarya</taxon>
        <taxon>Basidiomycota</taxon>
        <taxon>Pucciniomycotina</taxon>
        <taxon>Pucciniomycetes</taxon>
        <taxon>Pucciniales</taxon>
        <taxon>Pucciniaceae</taxon>
        <taxon>Puccinia</taxon>
    </lineage>
</organism>
<dbReference type="PANTHER" id="PTHR33246:SF51">
    <property type="entry name" value="MYB_SANT-LIKE DOMAIN-CONTAINING PROTEIN"/>
    <property type="match status" value="1"/>
</dbReference>
<accession>A0A2N5SP04</accession>
<evidence type="ECO:0000313" key="4">
    <source>
        <dbReference type="Proteomes" id="UP000235392"/>
    </source>
</evidence>
<feature type="compositionally biased region" description="Basic and acidic residues" evidence="2">
    <location>
        <begin position="400"/>
        <end position="419"/>
    </location>
</feature>
<comment type="caution">
    <text evidence="3">The sequence shown here is derived from an EMBL/GenBank/DDBJ whole genome shotgun (WGS) entry which is preliminary data.</text>
</comment>
<evidence type="ECO:0000313" key="3">
    <source>
        <dbReference type="EMBL" id="PLW14975.1"/>
    </source>
</evidence>
<keyword evidence="1" id="KW-0175">Coiled coil</keyword>
<dbReference type="Proteomes" id="UP000235392">
    <property type="component" value="Unassembled WGS sequence"/>
</dbReference>
<gene>
    <name evidence="3" type="ORF">PCASD_18273</name>
</gene>
<dbReference type="PANTHER" id="PTHR33246">
    <property type="entry name" value="CCHC-TYPE DOMAIN-CONTAINING PROTEIN"/>
    <property type="match status" value="1"/>
</dbReference>
<name>A0A2N5SP04_9BASI</name>
<sequence length="613" mass="67685">MVNNIALDPVLIGKSSVLTPSNAAATPNVAHTPSNVAPTPSNVVAGPSNVVLSRSARVQGLRSSVRINPDVPNSTSSTPPIAPQPSNSMNPSNQSSTTQKKRPRRTKAEMAAYREELACAKKLKAAEKEKAKAKKKAPRPCSKAAQSRAPAPAGTQSANSDDLPDSNGPFILDDYANICSYLEDERNYKQLYGTGSKTNIGGCHLTKTAAYDVFAIYVNDHSNRRLHLTGKQLRQRIDRYKEKFRLAKDWAENTGAGVEERDGTAIFNEALEARCPCYDRLYAIFGAKANITPLRQHESRAGADLYGDDSDMIDNESDELGSDSNADSSPEVMYSGWDATQNPSDPLRGNNGNINVNLGENAHNEPDMEDDQNDMTMSNHADSDAERLPPPLDFPPLEFAPDKSPRDSHRVPLAEDISHPDSAPPQLPIASTADKPTTTPNPKKPPAQKTAQLLATAPGASDASASRRRSFPNQGSRRRSSQCTPSQSSPKPKSSTLAGAFEKSNDQKYDFLGSHIEWEKEKFNKQDDRERDRFEWEKERFKEEKKEQLAKVEKQKQEDQSALEIRREEIALERARLEQQTKEKEDRKKIAIDMRAEGKSASEIEKFISLIYG</sequence>
<feature type="coiled-coil region" evidence="1">
    <location>
        <begin position="524"/>
        <end position="587"/>
    </location>
</feature>
<evidence type="ECO:0000256" key="2">
    <source>
        <dbReference type="SAM" id="MobiDB-lite"/>
    </source>
</evidence>
<feature type="compositionally biased region" description="Polar residues" evidence="2">
    <location>
        <begin position="61"/>
        <end position="79"/>
    </location>
</feature>
<proteinExistence type="predicted"/>
<dbReference type="EMBL" id="PGCI01000809">
    <property type="protein sequence ID" value="PLW14975.1"/>
    <property type="molecule type" value="Genomic_DNA"/>
</dbReference>
<evidence type="ECO:0000256" key="1">
    <source>
        <dbReference type="SAM" id="Coils"/>
    </source>
</evidence>